<dbReference type="Proteomes" id="UP000011115">
    <property type="component" value="Unassembled WGS sequence"/>
</dbReference>
<dbReference type="EnsemblPlants" id="PGSC0003DMT400092544">
    <property type="protein sequence ID" value="PGSC0003DMT400092544"/>
    <property type="gene ID" value="PGSC0003DMG400042115"/>
</dbReference>
<proteinExistence type="predicted"/>
<keyword evidence="3" id="KW-1185">Reference proteome</keyword>
<dbReference type="Gramene" id="PGSC0003DMT400092544">
    <property type="protein sequence ID" value="PGSC0003DMT400092544"/>
    <property type="gene ID" value="PGSC0003DMG400042115"/>
</dbReference>
<name>M1DQ11_SOLTU</name>
<dbReference type="InParanoid" id="M1DQ11"/>
<organism evidence="2 3">
    <name type="scientific">Solanum tuberosum</name>
    <name type="common">Potato</name>
    <dbReference type="NCBI Taxonomy" id="4113"/>
    <lineage>
        <taxon>Eukaryota</taxon>
        <taxon>Viridiplantae</taxon>
        <taxon>Streptophyta</taxon>
        <taxon>Embryophyta</taxon>
        <taxon>Tracheophyta</taxon>
        <taxon>Spermatophyta</taxon>
        <taxon>Magnoliopsida</taxon>
        <taxon>eudicotyledons</taxon>
        <taxon>Gunneridae</taxon>
        <taxon>Pentapetalae</taxon>
        <taxon>asterids</taxon>
        <taxon>lamiids</taxon>
        <taxon>Solanales</taxon>
        <taxon>Solanaceae</taxon>
        <taxon>Solanoideae</taxon>
        <taxon>Solaneae</taxon>
        <taxon>Solanum</taxon>
    </lineage>
</organism>
<protein>
    <submittedName>
        <fullName evidence="2">Uncharacterized protein</fullName>
    </submittedName>
</protein>
<dbReference type="AlphaFoldDB" id="M1DQ11"/>
<dbReference type="HOGENOM" id="CLU_172854_0_0_1"/>
<feature type="region of interest" description="Disordered" evidence="1">
    <location>
        <begin position="56"/>
        <end position="77"/>
    </location>
</feature>
<dbReference type="PaxDb" id="4113-PGSC0003DMT400092544"/>
<accession>M1DQ11</accession>
<sequence>MSVNDDKGPKWTKCYLVSTQSQKRGSLMKMRQTSLMELELKCGKYLKNVDWRTRDPVGELPKRSMTPTQTAVGLKTI</sequence>
<reference evidence="3" key="1">
    <citation type="journal article" date="2011" name="Nature">
        <title>Genome sequence and analysis of the tuber crop potato.</title>
        <authorList>
            <consortium name="The Potato Genome Sequencing Consortium"/>
        </authorList>
    </citation>
    <scope>NUCLEOTIDE SEQUENCE [LARGE SCALE GENOMIC DNA]</scope>
    <source>
        <strain evidence="3">cv. DM1-3 516 R44</strain>
    </source>
</reference>
<evidence type="ECO:0000313" key="3">
    <source>
        <dbReference type="Proteomes" id="UP000011115"/>
    </source>
</evidence>
<evidence type="ECO:0000313" key="2">
    <source>
        <dbReference type="EnsemblPlants" id="PGSC0003DMT400092544"/>
    </source>
</evidence>
<evidence type="ECO:0000256" key="1">
    <source>
        <dbReference type="SAM" id="MobiDB-lite"/>
    </source>
</evidence>
<reference evidence="2" key="2">
    <citation type="submission" date="2015-06" db="UniProtKB">
        <authorList>
            <consortium name="EnsemblPlants"/>
        </authorList>
    </citation>
    <scope>IDENTIFICATION</scope>
    <source>
        <strain evidence="2">DM1-3 516 R44</strain>
    </source>
</reference>